<reference evidence="3 4" key="1">
    <citation type="submission" date="2020-01" db="EMBL/GenBank/DDBJ databases">
        <title>Insect and environment-associated Actinomycetes.</title>
        <authorList>
            <person name="Currrie C."/>
            <person name="Chevrette M."/>
            <person name="Carlson C."/>
            <person name="Stubbendieck R."/>
            <person name="Wendt-Pienkowski E."/>
        </authorList>
    </citation>
    <scope>NUCLEOTIDE SEQUENCE [LARGE SCALE GENOMIC DNA]</scope>
    <source>
        <strain evidence="3 4">SID14438</strain>
    </source>
</reference>
<accession>A0A6N9V164</accession>
<protein>
    <submittedName>
        <fullName evidence="3">Uncharacterized protein</fullName>
    </submittedName>
</protein>
<keyword evidence="1" id="KW-0732">Signal</keyword>
<feature type="signal peptide" evidence="1">
    <location>
        <begin position="1"/>
        <end position="39"/>
    </location>
</feature>
<organism evidence="3 4">
    <name type="scientific">Streptomyces microflavus</name>
    <name type="common">Streptomyces lipmanii</name>
    <dbReference type="NCBI Taxonomy" id="1919"/>
    <lineage>
        <taxon>Bacteria</taxon>
        <taxon>Bacillati</taxon>
        <taxon>Actinomycetota</taxon>
        <taxon>Actinomycetes</taxon>
        <taxon>Kitasatosporales</taxon>
        <taxon>Streptomycetaceae</taxon>
        <taxon>Streptomyces</taxon>
    </lineage>
</organism>
<name>A0A6N9V164_STRMI</name>
<dbReference type="RefSeq" id="WP_031126237.1">
    <property type="nucleotide sequence ID" value="NZ_CP109320.1"/>
</dbReference>
<proteinExistence type="predicted"/>
<dbReference type="Proteomes" id="UP001456562">
    <property type="component" value="Unassembled WGS sequence"/>
</dbReference>
<dbReference type="Proteomes" id="UP000471648">
    <property type="component" value="Unassembled WGS sequence"/>
</dbReference>
<dbReference type="EMBL" id="JAAGME010000193">
    <property type="protein sequence ID" value="NEB66217.1"/>
    <property type="molecule type" value="Genomic_DNA"/>
</dbReference>
<dbReference type="AlphaFoldDB" id="A0A6N9V164"/>
<evidence type="ECO:0000313" key="2">
    <source>
        <dbReference type="EMBL" id="MER0429733.1"/>
    </source>
</evidence>
<evidence type="ECO:0000313" key="5">
    <source>
        <dbReference type="Proteomes" id="UP001456562"/>
    </source>
</evidence>
<gene>
    <name evidence="2" type="ORF">ABR748_36970</name>
    <name evidence="3" type="ORF">G3I39_03925</name>
</gene>
<dbReference type="EMBL" id="JBEJUE010000071">
    <property type="protein sequence ID" value="MER0429733.1"/>
    <property type="molecule type" value="Genomic_DNA"/>
</dbReference>
<evidence type="ECO:0000313" key="4">
    <source>
        <dbReference type="Proteomes" id="UP000471648"/>
    </source>
</evidence>
<reference evidence="2 5" key="2">
    <citation type="submission" date="2024-01" db="EMBL/GenBank/DDBJ databases">
        <title>Metagenomic exploration of the rhizosphere soil microbial community and their significance in facilitating the development of wild simulated ginseng.</title>
        <authorList>
            <person name="Huang J."/>
        </authorList>
    </citation>
    <scope>NUCLEOTIDE SEQUENCE [LARGE SCALE GENOMIC DNA]</scope>
    <source>
        <strain evidence="2 5">WY141</strain>
    </source>
</reference>
<evidence type="ECO:0000313" key="3">
    <source>
        <dbReference type="EMBL" id="NEB66217.1"/>
    </source>
</evidence>
<evidence type="ECO:0000256" key="1">
    <source>
        <dbReference type="SAM" id="SignalP"/>
    </source>
</evidence>
<keyword evidence="5" id="KW-1185">Reference proteome</keyword>
<feature type="chain" id="PRO_5026974981" evidence="1">
    <location>
        <begin position="40"/>
        <end position="369"/>
    </location>
</feature>
<sequence length="369" mass="38213">MHARTAAPSRRPARAVLLVFAMLAALLAAAVPAATPAHAAVPDRWGFAYLDNATPPPGYVPDPSRQWGSWTSPSTNPVKVDQIGLGSYVVHFPLIGGPGGIAHATAVSSTARWCQIADWKTVGPGQDVYVNCYVPSGAPANSLFTVLYTSSSGLPTTPSGSYGYLNSDSSGTVLTQYNSTGAVNAVSKGATGLWKAWLPGLGLSGNAGNLQVTAVDAKKGARCKVSDWSPGTAGQTIVVACYDASNAPYDSEWTLSYSYLRAVHGPAFAPRSFGYLWYNGSLPPLTNYNSSGATNTLAGSGAPFTVTLPSVAVPSDTSHVTAYGKGPEYCGLYASWARTSGSVRLYVACFSAGGTPVKTPFFAAYTSAV</sequence>
<comment type="caution">
    <text evidence="3">The sequence shown here is derived from an EMBL/GenBank/DDBJ whole genome shotgun (WGS) entry which is preliminary data.</text>
</comment>